<comment type="caution">
    <text evidence="9">The sequence shown here is derived from an EMBL/GenBank/DDBJ whole genome shotgun (WGS) entry which is preliminary data.</text>
</comment>
<keyword evidence="4" id="KW-0762">Sugar transport</keyword>
<accession>A0ABW1RM23</accession>
<dbReference type="SUPFAM" id="SSF52728">
    <property type="entry name" value="PTS IIb component"/>
    <property type="match status" value="1"/>
</dbReference>
<dbReference type="InterPro" id="IPR004720">
    <property type="entry name" value="PTS_IIB_sorbose-sp"/>
</dbReference>
<dbReference type="PROSITE" id="PS51101">
    <property type="entry name" value="PTS_EIIB_TYPE_4"/>
    <property type="match status" value="1"/>
</dbReference>
<organism evidence="9 10">
    <name type="scientific">Companilactobacillus huachuanensis</name>
    <dbReference type="NCBI Taxonomy" id="2559914"/>
    <lineage>
        <taxon>Bacteria</taxon>
        <taxon>Bacillati</taxon>
        <taxon>Bacillota</taxon>
        <taxon>Bacilli</taxon>
        <taxon>Lactobacillales</taxon>
        <taxon>Lactobacillaceae</taxon>
        <taxon>Companilactobacillus</taxon>
    </lineage>
</organism>
<evidence type="ECO:0000256" key="7">
    <source>
        <dbReference type="ARBA" id="ARBA00022777"/>
    </source>
</evidence>
<protein>
    <submittedName>
        <fullName evidence="9">PTS system mannose/fructose/N-acetylgalactosamine-transporter subunit IIB</fullName>
    </submittedName>
</protein>
<keyword evidence="5" id="KW-0808">Transferase</keyword>
<dbReference type="CDD" id="cd00001">
    <property type="entry name" value="PTS_IIB_man"/>
    <property type="match status" value="1"/>
</dbReference>
<evidence type="ECO:0000256" key="2">
    <source>
        <dbReference type="ARBA" id="ARBA00022448"/>
    </source>
</evidence>
<evidence type="ECO:0000313" key="9">
    <source>
        <dbReference type="EMBL" id="MFC6177164.1"/>
    </source>
</evidence>
<evidence type="ECO:0000256" key="6">
    <source>
        <dbReference type="ARBA" id="ARBA00022683"/>
    </source>
</evidence>
<dbReference type="Proteomes" id="UP001596288">
    <property type="component" value="Unassembled WGS sequence"/>
</dbReference>
<name>A0ABW1RM23_9LACO</name>
<evidence type="ECO:0000313" key="10">
    <source>
        <dbReference type="Proteomes" id="UP001596288"/>
    </source>
</evidence>
<keyword evidence="7" id="KW-0418">Kinase</keyword>
<dbReference type="InterPro" id="IPR036667">
    <property type="entry name" value="PTS_IIB_sorbose-sp_sf"/>
</dbReference>
<dbReference type="Gene3D" id="3.40.35.10">
    <property type="entry name" value="Phosphotransferase system, sorbose subfamily IIB component"/>
    <property type="match status" value="1"/>
</dbReference>
<keyword evidence="10" id="KW-1185">Reference proteome</keyword>
<gene>
    <name evidence="9" type="ORF">ACFQAV_09945</name>
</gene>
<reference evidence="10" key="1">
    <citation type="journal article" date="2019" name="Int. J. Syst. Evol. Microbiol.">
        <title>The Global Catalogue of Microorganisms (GCM) 10K type strain sequencing project: providing services to taxonomists for standard genome sequencing and annotation.</title>
        <authorList>
            <consortium name="The Broad Institute Genomics Platform"/>
            <consortium name="The Broad Institute Genome Sequencing Center for Infectious Disease"/>
            <person name="Wu L."/>
            <person name="Ma J."/>
        </authorList>
    </citation>
    <scope>NUCLEOTIDE SEQUENCE [LARGE SCALE GENOMIC DNA]</scope>
    <source>
        <strain evidence="10">CCM 8927</strain>
    </source>
</reference>
<keyword evidence="3" id="KW-0963">Cytoplasm</keyword>
<sequence length="166" mass="18541">MSKMQDLGIINIRVDERLIHGQVATMWTNSLRASRIMIVGDDIVHDDIQKMALKTAVPAGVRLSILTAEGAAKRILSSKYSDQRVFMIVQTPKYLKMLVENGVPLETVNVGNMSTKEGSKQVKKSVAVTPENIEDFNYLNEHGVSLIAQMVPSENPQKFMKLLEEK</sequence>
<proteinExistence type="predicted"/>
<feature type="domain" description="PTS EIIB type-4" evidence="8">
    <location>
        <begin position="5"/>
        <end position="166"/>
    </location>
</feature>
<evidence type="ECO:0000256" key="5">
    <source>
        <dbReference type="ARBA" id="ARBA00022679"/>
    </source>
</evidence>
<dbReference type="EMBL" id="JBHSSF010000024">
    <property type="protein sequence ID" value="MFC6177164.1"/>
    <property type="molecule type" value="Genomic_DNA"/>
</dbReference>
<evidence type="ECO:0000256" key="4">
    <source>
        <dbReference type="ARBA" id="ARBA00022597"/>
    </source>
</evidence>
<dbReference type="Pfam" id="PF03830">
    <property type="entry name" value="PTSIIB_sorb"/>
    <property type="match status" value="1"/>
</dbReference>
<evidence type="ECO:0000256" key="3">
    <source>
        <dbReference type="ARBA" id="ARBA00022490"/>
    </source>
</evidence>
<dbReference type="RefSeq" id="WP_223876533.1">
    <property type="nucleotide sequence ID" value="NZ_BJDF01000020.1"/>
</dbReference>
<comment type="subcellular location">
    <subcellularLocation>
        <location evidence="1">Cytoplasm</location>
    </subcellularLocation>
</comment>
<evidence type="ECO:0000256" key="1">
    <source>
        <dbReference type="ARBA" id="ARBA00004496"/>
    </source>
</evidence>
<evidence type="ECO:0000259" key="8">
    <source>
        <dbReference type="PROSITE" id="PS51101"/>
    </source>
</evidence>
<keyword evidence="2" id="KW-0813">Transport</keyword>
<keyword evidence="6" id="KW-0598">Phosphotransferase system</keyword>